<comment type="function">
    <text evidence="5 6">Responsible for the release of ribosomes from messenger RNA at the termination of protein biosynthesis. May increase the efficiency of translation by recycling ribosomes from one round of translation to another.</text>
</comment>
<evidence type="ECO:0000256" key="2">
    <source>
        <dbReference type="ARBA" id="ARBA00005912"/>
    </source>
</evidence>
<dbReference type="Gene3D" id="1.10.132.20">
    <property type="entry name" value="Ribosome-recycling factor"/>
    <property type="match status" value="1"/>
</dbReference>
<dbReference type="FunFam" id="1.10.132.20:FF:000001">
    <property type="entry name" value="Ribosome-recycling factor"/>
    <property type="match status" value="1"/>
</dbReference>
<organism evidence="8 9">
    <name type="scientific">Candidatus Ghiorseimicrobium undicola</name>
    <dbReference type="NCBI Taxonomy" id="1974746"/>
    <lineage>
        <taxon>Bacteria</taxon>
        <taxon>Pseudomonadati</taxon>
        <taxon>Candidatus Omnitrophota</taxon>
        <taxon>Candidatus Ghiorseimicrobium</taxon>
    </lineage>
</organism>
<evidence type="ECO:0000259" key="7">
    <source>
        <dbReference type="Pfam" id="PF01765"/>
    </source>
</evidence>
<feature type="domain" description="Ribosome recycling factor" evidence="7">
    <location>
        <begin position="20"/>
        <end position="181"/>
    </location>
</feature>
<dbReference type="GO" id="GO:0005737">
    <property type="term" value="C:cytoplasm"/>
    <property type="evidence" value="ECO:0007669"/>
    <property type="project" value="UniProtKB-SubCell"/>
</dbReference>
<dbReference type="InterPro" id="IPR002661">
    <property type="entry name" value="Ribosome_recyc_fac"/>
</dbReference>
<dbReference type="NCBIfam" id="TIGR00496">
    <property type="entry name" value="frr"/>
    <property type="match status" value="1"/>
</dbReference>
<evidence type="ECO:0000256" key="1">
    <source>
        <dbReference type="ARBA" id="ARBA00004496"/>
    </source>
</evidence>
<comment type="subcellular location">
    <subcellularLocation>
        <location evidence="1 6">Cytoplasm</location>
    </subcellularLocation>
</comment>
<evidence type="ECO:0000256" key="3">
    <source>
        <dbReference type="ARBA" id="ARBA00022490"/>
    </source>
</evidence>
<evidence type="ECO:0000256" key="4">
    <source>
        <dbReference type="ARBA" id="ARBA00022917"/>
    </source>
</evidence>
<gene>
    <name evidence="6" type="primary">frr</name>
    <name evidence="8" type="ORF">COV72_05980</name>
</gene>
<dbReference type="InterPro" id="IPR023584">
    <property type="entry name" value="Ribosome_recyc_fac_dom"/>
</dbReference>
<dbReference type="HAMAP" id="MF_00040">
    <property type="entry name" value="RRF"/>
    <property type="match status" value="1"/>
</dbReference>
<dbReference type="Proteomes" id="UP000229641">
    <property type="component" value="Unassembled WGS sequence"/>
</dbReference>
<accession>A0A2H0LWW7</accession>
<dbReference type="PANTHER" id="PTHR20982">
    <property type="entry name" value="RIBOSOME RECYCLING FACTOR"/>
    <property type="match status" value="1"/>
</dbReference>
<evidence type="ECO:0000313" key="9">
    <source>
        <dbReference type="Proteomes" id="UP000229641"/>
    </source>
</evidence>
<dbReference type="CDD" id="cd00520">
    <property type="entry name" value="RRF"/>
    <property type="match status" value="1"/>
</dbReference>
<dbReference type="SUPFAM" id="SSF55194">
    <property type="entry name" value="Ribosome recycling factor, RRF"/>
    <property type="match status" value="1"/>
</dbReference>
<keyword evidence="4 6" id="KW-0648">Protein biosynthesis</keyword>
<dbReference type="Gene3D" id="3.30.1360.40">
    <property type="match status" value="1"/>
</dbReference>
<dbReference type="PANTHER" id="PTHR20982:SF3">
    <property type="entry name" value="MITOCHONDRIAL RIBOSOME RECYCLING FACTOR PSEUDO 1"/>
    <property type="match status" value="1"/>
</dbReference>
<dbReference type="EMBL" id="PCWA01000084">
    <property type="protein sequence ID" value="PIQ88919.1"/>
    <property type="molecule type" value="Genomic_DNA"/>
</dbReference>
<dbReference type="GO" id="GO:0006415">
    <property type="term" value="P:translational termination"/>
    <property type="evidence" value="ECO:0007669"/>
    <property type="project" value="UniProtKB-UniRule"/>
</dbReference>
<protein>
    <recommendedName>
        <fullName evidence="6">Ribosome-recycling factor</fullName>
        <shortName evidence="6">RRF</shortName>
    </recommendedName>
    <alternativeName>
        <fullName evidence="6">Ribosome-releasing factor</fullName>
    </alternativeName>
</protein>
<keyword evidence="3 6" id="KW-0963">Cytoplasm</keyword>
<evidence type="ECO:0000313" key="8">
    <source>
        <dbReference type="EMBL" id="PIQ88919.1"/>
    </source>
</evidence>
<evidence type="ECO:0000256" key="5">
    <source>
        <dbReference type="ARBA" id="ARBA00025050"/>
    </source>
</evidence>
<dbReference type="GO" id="GO:0043023">
    <property type="term" value="F:ribosomal large subunit binding"/>
    <property type="evidence" value="ECO:0007669"/>
    <property type="project" value="TreeGrafter"/>
</dbReference>
<reference evidence="8 9" key="1">
    <citation type="submission" date="2017-09" db="EMBL/GenBank/DDBJ databases">
        <title>Depth-based differentiation of microbial function through sediment-hosted aquifers and enrichment of novel symbionts in the deep terrestrial subsurface.</title>
        <authorList>
            <person name="Probst A.J."/>
            <person name="Ladd B."/>
            <person name="Jarett J.K."/>
            <person name="Geller-Mcgrath D.E."/>
            <person name="Sieber C.M."/>
            <person name="Emerson J.B."/>
            <person name="Anantharaman K."/>
            <person name="Thomas B.C."/>
            <person name="Malmstrom R."/>
            <person name="Stieglmeier M."/>
            <person name="Klingl A."/>
            <person name="Woyke T."/>
            <person name="Ryan C.M."/>
            <person name="Banfield J.F."/>
        </authorList>
    </citation>
    <scope>NUCLEOTIDE SEQUENCE [LARGE SCALE GENOMIC DNA]</scope>
    <source>
        <strain evidence="8">CG11_big_fil_rev_8_21_14_0_20_42_13</strain>
    </source>
</reference>
<comment type="similarity">
    <text evidence="2 6">Belongs to the RRF family.</text>
</comment>
<dbReference type="InterPro" id="IPR036191">
    <property type="entry name" value="RRF_sf"/>
</dbReference>
<sequence>MKETIHNAEDKMKKALESTKRYFNEVRTGRATAALVEGIRINYYDAPTMLKQLATISVPEAHLLTIQPWDVSVIPEIEKEVLKSNLGITPSNDGKLIRLSFPPLSRERREELAKVVKKMAEDGRISLRTIRRDANEAIKKLEADKVISEDERFAAQDNIQKLTDKYIASIDEILEEKEKELSGS</sequence>
<dbReference type="Pfam" id="PF01765">
    <property type="entry name" value="RRF"/>
    <property type="match status" value="1"/>
</dbReference>
<dbReference type="FunFam" id="3.30.1360.40:FF:000001">
    <property type="entry name" value="Ribosome-recycling factor"/>
    <property type="match status" value="1"/>
</dbReference>
<evidence type="ECO:0000256" key="6">
    <source>
        <dbReference type="HAMAP-Rule" id="MF_00040"/>
    </source>
</evidence>
<comment type="caution">
    <text evidence="8">The sequence shown here is derived from an EMBL/GenBank/DDBJ whole genome shotgun (WGS) entry which is preliminary data.</text>
</comment>
<proteinExistence type="inferred from homology"/>
<dbReference type="AlphaFoldDB" id="A0A2H0LWW7"/>
<name>A0A2H0LWW7_9BACT</name>